<name>A0A1H8UH09_9BACL</name>
<feature type="domain" description="Butirosin biosynthesis protein H N-terminal" evidence="1">
    <location>
        <begin position="15"/>
        <end position="147"/>
    </location>
</feature>
<dbReference type="OrthoDB" id="2541760at2"/>
<dbReference type="EMBL" id="CP076607">
    <property type="protein sequence ID" value="QWU13149.1"/>
    <property type="molecule type" value="Genomic_DNA"/>
</dbReference>
<dbReference type="RefSeq" id="WP_036600175.1">
    <property type="nucleotide sequence ID" value="NZ_CP076607.1"/>
</dbReference>
<protein>
    <submittedName>
        <fullName evidence="2">BtrH N-terminal domain-containing protein</fullName>
    </submittedName>
    <submittedName>
        <fullName evidence="3">Butirosin biosynthesis protein H, N-terminal</fullName>
    </submittedName>
</protein>
<dbReference type="Pfam" id="PF14399">
    <property type="entry name" value="BtrH_N"/>
    <property type="match status" value="1"/>
</dbReference>
<dbReference type="AlphaFoldDB" id="A0A1H8UH09"/>
<proteinExistence type="predicted"/>
<evidence type="ECO:0000313" key="2">
    <source>
        <dbReference type="EMBL" id="QWU13149.1"/>
    </source>
</evidence>
<organism evidence="3 4">
    <name type="scientific">Paenibacillus sophorae</name>
    <dbReference type="NCBI Taxonomy" id="1333845"/>
    <lineage>
        <taxon>Bacteria</taxon>
        <taxon>Bacillati</taxon>
        <taxon>Bacillota</taxon>
        <taxon>Bacilli</taxon>
        <taxon>Bacillales</taxon>
        <taxon>Paenibacillaceae</taxon>
        <taxon>Paenibacillus</taxon>
    </lineage>
</organism>
<keyword evidence="5" id="KW-1185">Reference proteome</keyword>
<dbReference type="InterPro" id="IPR026935">
    <property type="entry name" value="BtrH_N"/>
</dbReference>
<evidence type="ECO:0000313" key="4">
    <source>
        <dbReference type="Proteomes" id="UP000198809"/>
    </source>
</evidence>
<dbReference type="STRING" id="1333845.SAMN04487895_11780"/>
<evidence type="ECO:0000259" key="1">
    <source>
        <dbReference type="Pfam" id="PF14399"/>
    </source>
</evidence>
<dbReference type="EMBL" id="FODH01000017">
    <property type="protein sequence ID" value="SEP01888.1"/>
    <property type="molecule type" value="Genomic_DNA"/>
</dbReference>
<dbReference type="Proteomes" id="UP000198809">
    <property type="component" value="Unassembled WGS sequence"/>
</dbReference>
<evidence type="ECO:0000313" key="3">
    <source>
        <dbReference type="EMBL" id="SEP01888.1"/>
    </source>
</evidence>
<evidence type="ECO:0000313" key="5">
    <source>
        <dbReference type="Proteomes" id="UP000683429"/>
    </source>
</evidence>
<reference evidence="2 5" key="2">
    <citation type="submission" date="2021-06" db="EMBL/GenBank/DDBJ databases">
        <title>Whole genome sequence of Paenibacillus sophorae DSM23020 for comparative genomics.</title>
        <authorList>
            <person name="Kim M.-J."/>
            <person name="Lee G."/>
            <person name="Shin J.-H."/>
        </authorList>
    </citation>
    <scope>NUCLEOTIDE SEQUENCE [LARGE SCALE GENOMIC DNA]</scope>
    <source>
        <strain evidence="2 5">DSM 23020</strain>
    </source>
</reference>
<sequence length="342" mass="39352">MSIVNPHIHVQPGDHCLFASLRNMLKSGFGIDMPEADIYFCCDGMNVEYHPDERPFWLGLSGDAMLRHFDADGPVRLRYSFDMDHWPGKRQLLDEIAAELAAGRPVMLFAHSGCLTYHSIYRDNVSRPHVVFVYGMDPSAGVFHIGDSFLLDYSGTVHSYQGSASMNDLLEGLYGISFMAASQPVYSRDDHDWKHVLQKRIASFLDDGRQAEGGSVRGLQAYYAFIDRLENAAGMDAEPFANICKEVYYCLRIGSIMHQWTYFMQIVQEYPQQFRHGMEHWTEMLEDEHSKWKKHLLQIYKTGLRGDRARWSSILHQGRLLLDRLRDLLNRFVDDMSVKVQG</sequence>
<accession>A0A1H8UH09</accession>
<gene>
    <name evidence="2" type="ORF">KP014_14050</name>
    <name evidence="3" type="ORF">SAMN04487895_11780</name>
</gene>
<reference evidence="3 4" key="1">
    <citation type="submission" date="2016-10" db="EMBL/GenBank/DDBJ databases">
        <authorList>
            <person name="de Groot N.N."/>
        </authorList>
    </citation>
    <scope>NUCLEOTIDE SEQUENCE [LARGE SCALE GENOMIC DNA]</scope>
    <source>
        <strain evidence="3 4">CGMCC 1.10238</strain>
    </source>
</reference>
<dbReference type="Proteomes" id="UP000683429">
    <property type="component" value="Chromosome"/>
</dbReference>